<dbReference type="Proteomes" id="UP001286313">
    <property type="component" value="Unassembled WGS sequence"/>
</dbReference>
<feature type="transmembrane region" description="Helical" evidence="2">
    <location>
        <begin position="441"/>
        <end position="460"/>
    </location>
</feature>
<feature type="transmembrane region" description="Helical" evidence="2">
    <location>
        <begin position="140"/>
        <end position="167"/>
    </location>
</feature>
<feature type="transmembrane region" description="Helical" evidence="2">
    <location>
        <begin position="376"/>
        <end position="401"/>
    </location>
</feature>
<evidence type="ECO:0000313" key="4">
    <source>
        <dbReference type="EMBL" id="KAK3873268.1"/>
    </source>
</evidence>
<dbReference type="InterPro" id="IPR050327">
    <property type="entry name" value="Proton-linked_MCT"/>
</dbReference>
<dbReference type="InterPro" id="IPR036259">
    <property type="entry name" value="MFS_trans_sf"/>
</dbReference>
<proteinExistence type="predicted"/>
<feature type="transmembrane region" description="Helical" evidence="2">
    <location>
        <begin position="205"/>
        <end position="226"/>
    </location>
</feature>
<feature type="transmembrane region" description="Helical" evidence="2">
    <location>
        <begin position="297"/>
        <end position="317"/>
    </location>
</feature>
<feature type="transmembrane region" description="Helical" evidence="2">
    <location>
        <begin position="530"/>
        <end position="551"/>
    </location>
</feature>
<dbReference type="Pfam" id="PF07690">
    <property type="entry name" value="MFS_1"/>
    <property type="match status" value="1"/>
</dbReference>
<feature type="transmembrane region" description="Helical" evidence="2">
    <location>
        <begin position="232"/>
        <end position="258"/>
    </location>
</feature>
<dbReference type="PROSITE" id="PS50850">
    <property type="entry name" value="MFS"/>
    <property type="match status" value="1"/>
</dbReference>
<comment type="caution">
    <text evidence="4">The sequence shown here is derived from an EMBL/GenBank/DDBJ whole genome shotgun (WGS) entry which is preliminary data.</text>
</comment>
<evidence type="ECO:0000313" key="5">
    <source>
        <dbReference type="Proteomes" id="UP001286313"/>
    </source>
</evidence>
<sequence>MHVERKIVGDCNHGEGIDEVIIIESDETEKLNEKGHKVENNPRLVENNPRLVENNPRLAENNPGLVENNLKLVENNPGLVENDTSGNANVDERDKLIFQSDTNHDINIQTIHQTDLDNTKDNCNGDNNVVIVLVAPDGGWGWMVTVGCFMISMLLPMLGPCFGILYSELLIDLGASSLSVAWIFNLFMVMWKLTTIFTSPIGKEVGVRMVAILGGLISALAIMLTAFANSVISLLLCFSVVAGFGSSLAMGSCFPTLAIYFNKRRGLANAFLMAGISIGQLVNAPLIRYLQEEYGNFGAILIVGAIILHTCVGAALFQPVQWHLKPVPMNEIDPNELNPVTTTRTDFKHSGGLFNTLGRIVTGTIRDLQILKQRRALLIALIGAFSLNSHFNFIVMVPFALQDAGHSLSWAAWVLSATALTNTLSRILVSIMADHPRFPLRAVYVFGIITITLSIIGWTFLMKETWPGMVVMAMFGCGVGIVMGLHNLAMVHIVGVANIKAMYAVNNVMVGLGFIIIGPLVGMVRDMTESYAVSMCVLAGVMSVCVLLWCLMPAAVARDIRNATSNS</sequence>
<name>A0AAE1FFZ2_PETCI</name>
<gene>
    <name evidence="4" type="ORF">Pcinc_021717</name>
</gene>
<evidence type="ECO:0000256" key="1">
    <source>
        <dbReference type="ARBA" id="ARBA00004141"/>
    </source>
</evidence>
<dbReference type="Gene3D" id="1.20.1250.20">
    <property type="entry name" value="MFS general substrate transporter like domains"/>
    <property type="match status" value="2"/>
</dbReference>
<keyword evidence="2" id="KW-0472">Membrane</keyword>
<feature type="transmembrane region" description="Helical" evidence="2">
    <location>
        <begin position="501"/>
        <end position="524"/>
    </location>
</feature>
<keyword evidence="5" id="KW-1185">Reference proteome</keyword>
<feature type="transmembrane region" description="Helical" evidence="2">
    <location>
        <begin position="466"/>
        <end position="489"/>
    </location>
</feature>
<dbReference type="EMBL" id="JAWQEG010002242">
    <property type="protein sequence ID" value="KAK3873268.1"/>
    <property type="molecule type" value="Genomic_DNA"/>
</dbReference>
<accession>A0AAE1FFZ2</accession>
<evidence type="ECO:0000259" key="3">
    <source>
        <dbReference type="PROSITE" id="PS50850"/>
    </source>
</evidence>
<dbReference type="InterPro" id="IPR020846">
    <property type="entry name" value="MFS_dom"/>
</dbReference>
<dbReference type="GO" id="GO:0016020">
    <property type="term" value="C:membrane"/>
    <property type="evidence" value="ECO:0007669"/>
    <property type="project" value="UniProtKB-SubCell"/>
</dbReference>
<dbReference type="CDD" id="cd17352">
    <property type="entry name" value="MFS_MCT_SLC16"/>
    <property type="match status" value="1"/>
</dbReference>
<dbReference type="InterPro" id="IPR011701">
    <property type="entry name" value="MFS"/>
</dbReference>
<dbReference type="SUPFAM" id="SSF103473">
    <property type="entry name" value="MFS general substrate transporter"/>
    <property type="match status" value="1"/>
</dbReference>
<protein>
    <recommendedName>
        <fullName evidence="3">Major facilitator superfamily (MFS) profile domain-containing protein</fullName>
    </recommendedName>
</protein>
<comment type="subcellular location">
    <subcellularLocation>
        <location evidence="1">Membrane</location>
        <topology evidence="1">Multi-pass membrane protein</topology>
    </subcellularLocation>
</comment>
<dbReference type="PANTHER" id="PTHR11360:SF306">
    <property type="entry name" value="RE01051P"/>
    <property type="match status" value="1"/>
</dbReference>
<dbReference type="AlphaFoldDB" id="A0AAE1FFZ2"/>
<feature type="transmembrane region" description="Helical" evidence="2">
    <location>
        <begin position="270"/>
        <end position="291"/>
    </location>
</feature>
<keyword evidence="2" id="KW-0812">Transmembrane</keyword>
<dbReference type="GO" id="GO:0008028">
    <property type="term" value="F:monocarboxylic acid transmembrane transporter activity"/>
    <property type="evidence" value="ECO:0007669"/>
    <property type="project" value="TreeGrafter"/>
</dbReference>
<organism evidence="4 5">
    <name type="scientific">Petrolisthes cinctipes</name>
    <name type="common">Flat porcelain crab</name>
    <dbReference type="NCBI Taxonomy" id="88211"/>
    <lineage>
        <taxon>Eukaryota</taxon>
        <taxon>Metazoa</taxon>
        <taxon>Ecdysozoa</taxon>
        <taxon>Arthropoda</taxon>
        <taxon>Crustacea</taxon>
        <taxon>Multicrustacea</taxon>
        <taxon>Malacostraca</taxon>
        <taxon>Eumalacostraca</taxon>
        <taxon>Eucarida</taxon>
        <taxon>Decapoda</taxon>
        <taxon>Pleocyemata</taxon>
        <taxon>Anomura</taxon>
        <taxon>Galatheoidea</taxon>
        <taxon>Porcellanidae</taxon>
        <taxon>Petrolisthes</taxon>
    </lineage>
</organism>
<feature type="domain" description="Major facilitator superfamily (MFS) profile" evidence="3">
    <location>
        <begin position="140"/>
        <end position="557"/>
    </location>
</feature>
<dbReference type="PANTHER" id="PTHR11360">
    <property type="entry name" value="MONOCARBOXYLATE TRANSPORTER"/>
    <property type="match status" value="1"/>
</dbReference>
<keyword evidence="2" id="KW-1133">Transmembrane helix</keyword>
<feature type="transmembrane region" description="Helical" evidence="2">
    <location>
        <begin position="407"/>
        <end position="429"/>
    </location>
</feature>
<evidence type="ECO:0000256" key="2">
    <source>
        <dbReference type="SAM" id="Phobius"/>
    </source>
</evidence>
<reference evidence="4" key="1">
    <citation type="submission" date="2023-10" db="EMBL/GenBank/DDBJ databases">
        <title>Genome assemblies of two species of porcelain crab, Petrolisthes cinctipes and Petrolisthes manimaculis (Anomura: Porcellanidae).</title>
        <authorList>
            <person name="Angst P."/>
        </authorList>
    </citation>
    <scope>NUCLEOTIDE SEQUENCE</scope>
    <source>
        <strain evidence="4">PB745_01</strain>
        <tissue evidence="4">Gill</tissue>
    </source>
</reference>
<feature type="transmembrane region" description="Helical" evidence="2">
    <location>
        <begin position="173"/>
        <end position="193"/>
    </location>
</feature>